<organism evidence="1 2">
    <name type="scientific">Candidatus Sungiibacteriota bacterium</name>
    <dbReference type="NCBI Taxonomy" id="2750080"/>
    <lineage>
        <taxon>Bacteria</taxon>
        <taxon>Candidatus Sungiibacteriota</taxon>
    </lineage>
</organism>
<reference evidence="1" key="1">
    <citation type="submission" date="2020-07" db="EMBL/GenBank/DDBJ databases">
        <title>Huge and variable diversity of episymbiotic CPR bacteria and DPANN archaea in groundwater ecosystems.</title>
        <authorList>
            <person name="He C.Y."/>
            <person name="Keren R."/>
            <person name="Whittaker M."/>
            <person name="Farag I.F."/>
            <person name="Doudna J."/>
            <person name="Cate J.H.D."/>
            <person name="Banfield J.F."/>
        </authorList>
    </citation>
    <scope>NUCLEOTIDE SEQUENCE</scope>
    <source>
        <strain evidence="1">NC_groundwater_972_Pr1_S-0.2um_49_27</strain>
    </source>
</reference>
<dbReference type="EMBL" id="JACQCQ010000013">
    <property type="protein sequence ID" value="MBI3627832.1"/>
    <property type="molecule type" value="Genomic_DNA"/>
</dbReference>
<sequence>MANEVAPIEKLSQINFLSVCDVAMDILEQLQLSTEDKVTIKLIRNLIRFSILLPAKAPNLMDEYGDNRMRAVIYLEEIGVIAHYKVLSDYNHYEAEILIDLNRGSFNSFYDKLGEVYEKRVVEPAKKNESQGDTSRIKSSDFSYSKDDEVCFRGLKAKIPGNTNQSGICKFLFGQNLGSWFDWDTVYQEIKGAEPMKNESKVIADAVEAINQKTEQTIGLKIIEFKDKKLRLNPRLS</sequence>
<proteinExistence type="predicted"/>
<accession>A0A9D6QU59</accession>
<dbReference type="AlphaFoldDB" id="A0A9D6QU59"/>
<evidence type="ECO:0000313" key="1">
    <source>
        <dbReference type="EMBL" id="MBI3627832.1"/>
    </source>
</evidence>
<protein>
    <submittedName>
        <fullName evidence="1">Uncharacterized protein</fullName>
    </submittedName>
</protein>
<gene>
    <name evidence="1" type="ORF">HY220_03785</name>
</gene>
<comment type="caution">
    <text evidence="1">The sequence shown here is derived from an EMBL/GenBank/DDBJ whole genome shotgun (WGS) entry which is preliminary data.</text>
</comment>
<name>A0A9D6QU59_9BACT</name>
<evidence type="ECO:0000313" key="2">
    <source>
        <dbReference type="Proteomes" id="UP000808388"/>
    </source>
</evidence>
<dbReference type="Proteomes" id="UP000808388">
    <property type="component" value="Unassembled WGS sequence"/>
</dbReference>